<keyword evidence="1" id="KW-0472">Membrane</keyword>
<keyword evidence="1" id="KW-1133">Transmembrane helix</keyword>
<feature type="transmembrane region" description="Helical" evidence="1">
    <location>
        <begin position="23"/>
        <end position="43"/>
    </location>
</feature>
<feature type="transmembrane region" description="Helical" evidence="1">
    <location>
        <begin position="63"/>
        <end position="95"/>
    </location>
</feature>
<feature type="domain" description="Phosphatidic acid phosphatase type 2/haloperoxidase" evidence="2">
    <location>
        <begin position="192"/>
        <end position="270"/>
    </location>
</feature>
<keyword evidence="1" id="KW-0812">Transmembrane</keyword>
<gene>
    <name evidence="3" type="ORF">GA0070604_1935</name>
</gene>
<dbReference type="EMBL" id="FMHY01000002">
    <property type="protein sequence ID" value="SCL49547.1"/>
    <property type="molecule type" value="Genomic_DNA"/>
</dbReference>
<feature type="transmembrane region" description="Helical" evidence="1">
    <location>
        <begin position="223"/>
        <end position="241"/>
    </location>
</feature>
<evidence type="ECO:0000259" key="2">
    <source>
        <dbReference type="Pfam" id="PF01569"/>
    </source>
</evidence>
<dbReference type="Pfam" id="PF01569">
    <property type="entry name" value="PAP2"/>
    <property type="match status" value="1"/>
</dbReference>
<organism evidence="3 4">
    <name type="scientific">Micromonospora eburnea</name>
    <dbReference type="NCBI Taxonomy" id="227316"/>
    <lineage>
        <taxon>Bacteria</taxon>
        <taxon>Bacillati</taxon>
        <taxon>Actinomycetota</taxon>
        <taxon>Actinomycetes</taxon>
        <taxon>Micromonosporales</taxon>
        <taxon>Micromonosporaceae</taxon>
        <taxon>Micromonospora</taxon>
    </lineage>
</organism>
<feature type="transmembrane region" description="Helical" evidence="1">
    <location>
        <begin position="135"/>
        <end position="151"/>
    </location>
</feature>
<keyword evidence="4" id="KW-1185">Reference proteome</keyword>
<accession>A0A1C6U691</accession>
<evidence type="ECO:0000256" key="1">
    <source>
        <dbReference type="SAM" id="Phobius"/>
    </source>
</evidence>
<feature type="transmembrane region" description="Helical" evidence="1">
    <location>
        <begin position="253"/>
        <end position="274"/>
    </location>
</feature>
<dbReference type="SUPFAM" id="SSF48317">
    <property type="entry name" value="Acid phosphatase/Vanadium-dependent haloperoxidase"/>
    <property type="match status" value="1"/>
</dbReference>
<dbReference type="STRING" id="227316.GA0070604_1935"/>
<dbReference type="Proteomes" id="UP000199696">
    <property type="component" value="Unassembled WGS sequence"/>
</dbReference>
<proteinExistence type="predicted"/>
<name>A0A1C6U691_9ACTN</name>
<dbReference type="PROSITE" id="PS51257">
    <property type="entry name" value="PROKAR_LIPOPROTEIN"/>
    <property type="match status" value="1"/>
</dbReference>
<reference evidence="4" key="1">
    <citation type="submission" date="2016-06" db="EMBL/GenBank/DDBJ databases">
        <authorList>
            <person name="Varghese N."/>
            <person name="Submissions Spin"/>
        </authorList>
    </citation>
    <scope>NUCLEOTIDE SEQUENCE [LARGE SCALE GENOMIC DNA]</scope>
    <source>
        <strain evidence="4">DSM 44814</strain>
    </source>
</reference>
<protein>
    <submittedName>
        <fullName evidence="3">Undecaprenyl-diphosphatase</fullName>
    </submittedName>
</protein>
<dbReference type="OrthoDB" id="5289372at2"/>
<dbReference type="Gene3D" id="1.20.144.10">
    <property type="entry name" value="Phosphatidic acid phosphatase type 2/haloperoxidase"/>
    <property type="match status" value="1"/>
</dbReference>
<dbReference type="InterPro" id="IPR000326">
    <property type="entry name" value="PAP2/HPO"/>
</dbReference>
<dbReference type="AlphaFoldDB" id="A0A1C6U691"/>
<sequence length="297" mass="32088">MGTDERAARHAARDGWCGPVMTLSYACAVLAVLVPAALVPWLASRWVPVVAASRATQRLRVAVAGLTVAFGRLGAAVTVLLAGSALVVAVCWPLGEALSRLESRVDQPVFDYVHARQVEPWTEVTAFVTAIGDRYPLAWVTVLAAVALAVVRRGRRRWLPLVALPLQFIVEQYVQEILKRVVDRGHPPTDLGTYPSGGCARVLMTFGTVLVLTALTWRIPRQVRVGLVTALAVLVSVEGYTRVYAEKHWFTDVLGGWVFGTLLTGVMVLAVLVAEGRVLPATDRPVPAPREQVTASS</sequence>
<dbReference type="InterPro" id="IPR036938">
    <property type="entry name" value="PAP2/HPO_sf"/>
</dbReference>
<evidence type="ECO:0000313" key="4">
    <source>
        <dbReference type="Proteomes" id="UP000199696"/>
    </source>
</evidence>
<evidence type="ECO:0000313" key="3">
    <source>
        <dbReference type="EMBL" id="SCL49547.1"/>
    </source>
</evidence>